<organism evidence="2 3">
    <name type="scientific">Scandinavium lactucae</name>
    <dbReference type="NCBI Taxonomy" id="3095028"/>
    <lineage>
        <taxon>Bacteria</taxon>
        <taxon>Pseudomonadati</taxon>
        <taxon>Pseudomonadota</taxon>
        <taxon>Gammaproteobacteria</taxon>
        <taxon>Enterobacterales</taxon>
        <taxon>Enterobacteriaceae</taxon>
        <taxon>Scandinavium</taxon>
    </lineage>
</organism>
<dbReference type="PANTHER" id="PTHR43581:SF4">
    <property type="entry name" value="ATP_GTP PHOSPHATASE"/>
    <property type="match status" value="1"/>
</dbReference>
<accession>A0ABU4QTP5</accession>
<dbReference type="Proteomes" id="UP001275664">
    <property type="component" value="Unassembled WGS sequence"/>
</dbReference>
<dbReference type="RefSeq" id="WP_319787000.1">
    <property type="nucleotide sequence ID" value="NZ_JAWXRD010000040.1"/>
</dbReference>
<protein>
    <submittedName>
        <fullName evidence="2">AAA family ATPase</fullName>
    </submittedName>
</protein>
<sequence>MSNNITKIKKINIISFRGLNDCTVNFGERITAICGKNGTSKSTILGIAAQMFNFETDYTKQPAVDLKGYNTLAGKAFSSQFSEHFRLSSRHDTPSSMDVDVVIYDGAEDKELDKLKLGLYLRSNHSSARATVRNNTTTNGASDSRKVTHPLIYLSMKRLTPVPDRQKYNVSNIDSYMEKNKSEFISQSSYILGLRNVNNLTKTNGTINSMVVSGNKYDHQSVSVGEDNLGQILQAIFSFKKLKIEYPDYHGGILLIDEIDAGLFPAAQRRLIERLASLTKELDLQVVFTTHSPEVINRVAEYSKNDSKNYKIAYLTNTYGKLEVKEDYSWVDIKLDLYNETLKLNNKEIQQRTNVFFEDKENYDFFTAIVTRRDINKLLNLHKDVTLGCENYLQLLKKKVPGFYKSAVIVLDGDVKNKGYENVVTLPTDLPPDQLIFEYLYNLDASDYFWKNDLRYTKNYFHEVADKIIRALNLTEENIILKDKISSKNKQVSNGVKLRDLFKSFVLEQTFQDLVKSGGVKYNPYRRWAVDPENEKLVDKFNVSLIESLRFVIGEELGVETSKVKNIVVK</sequence>
<name>A0ABU4QTP5_9ENTR</name>
<dbReference type="InterPro" id="IPR041685">
    <property type="entry name" value="AAA_GajA/Old/RecF-like"/>
</dbReference>
<comment type="caution">
    <text evidence="2">The sequence shown here is derived from an EMBL/GenBank/DDBJ whole genome shotgun (WGS) entry which is preliminary data.</text>
</comment>
<dbReference type="InterPro" id="IPR051396">
    <property type="entry name" value="Bact_Antivir_Def_Nuclease"/>
</dbReference>
<keyword evidence="3" id="KW-1185">Reference proteome</keyword>
<dbReference type="SUPFAM" id="SSF52540">
    <property type="entry name" value="P-loop containing nucleoside triphosphate hydrolases"/>
    <property type="match status" value="1"/>
</dbReference>
<dbReference type="PANTHER" id="PTHR43581">
    <property type="entry name" value="ATP/GTP PHOSPHATASE"/>
    <property type="match status" value="1"/>
</dbReference>
<evidence type="ECO:0000259" key="1">
    <source>
        <dbReference type="Pfam" id="PF13175"/>
    </source>
</evidence>
<dbReference type="InterPro" id="IPR027417">
    <property type="entry name" value="P-loop_NTPase"/>
</dbReference>
<gene>
    <name evidence="2" type="ORF">SIK69_20845</name>
</gene>
<evidence type="ECO:0000313" key="3">
    <source>
        <dbReference type="Proteomes" id="UP001275664"/>
    </source>
</evidence>
<reference evidence="2 3" key="1">
    <citation type="submission" date="2023-11" db="EMBL/GenBank/DDBJ databases">
        <title>Scandinavium wanjuensis sp. nov., isolated from lettuce South Korea.</title>
        <authorList>
            <person name="Park J."/>
            <person name="Park S."/>
            <person name="Oh K.K."/>
            <person name="Cho G.S."/>
            <person name="Franz C.M.A.P."/>
        </authorList>
    </citation>
    <scope>NUCLEOTIDE SEQUENCE [LARGE SCALE GENOMIC DNA]</scope>
    <source>
        <strain evidence="2 3">V105_6</strain>
    </source>
</reference>
<feature type="domain" description="Endonuclease GajA/Old nuclease/RecF-like AAA" evidence="1">
    <location>
        <begin position="7"/>
        <end position="55"/>
    </location>
</feature>
<dbReference type="Pfam" id="PF13175">
    <property type="entry name" value="AAA_15"/>
    <property type="match status" value="2"/>
</dbReference>
<dbReference type="CDD" id="cd00267">
    <property type="entry name" value="ABC_ATPase"/>
    <property type="match status" value="1"/>
</dbReference>
<evidence type="ECO:0000313" key="2">
    <source>
        <dbReference type="EMBL" id="MDX6042643.1"/>
    </source>
</evidence>
<feature type="domain" description="Endonuclease GajA/Old nuclease/RecF-like AAA" evidence="1">
    <location>
        <begin position="147"/>
        <end position="296"/>
    </location>
</feature>
<dbReference type="Gene3D" id="3.40.50.300">
    <property type="entry name" value="P-loop containing nucleotide triphosphate hydrolases"/>
    <property type="match status" value="1"/>
</dbReference>
<dbReference type="EMBL" id="JAWXRD010000040">
    <property type="protein sequence ID" value="MDX6042643.1"/>
    <property type="molecule type" value="Genomic_DNA"/>
</dbReference>
<proteinExistence type="predicted"/>